<dbReference type="Proteomes" id="UP001291926">
    <property type="component" value="Unassembled WGS sequence"/>
</dbReference>
<evidence type="ECO:0000313" key="10">
    <source>
        <dbReference type="EMBL" id="KAK4479988.1"/>
    </source>
</evidence>
<evidence type="ECO:0008006" key="12">
    <source>
        <dbReference type="Google" id="ProtNLM"/>
    </source>
</evidence>
<comment type="caution">
    <text evidence="10">The sequence shown here is derived from an EMBL/GenBank/DDBJ whole genome shotgun (WGS) entry which is preliminary data.</text>
</comment>
<accession>A0ABR0CSB9</accession>
<dbReference type="Pfam" id="PF00295">
    <property type="entry name" value="Glyco_hydro_28"/>
    <property type="match status" value="1"/>
</dbReference>
<dbReference type="InterPro" id="IPR012334">
    <property type="entry name" value="Pectin_lyas_fold"/>
</dbReference>
<dbReference type="Gene3D" id="2.160.20.10">
    <property type="entry name" value="Single-stranded right-handed beta-helix, Pectin lyase-like"/>
    <property type="match status" value="1"/>
</dbReference>
<keyword evidence="6 9" id="KW-0326">Glycosidase</keyword>
<evidence type="ECO:0000256" key="8">
    <source>
        <dbReference type="PROSITE-ProRule" id="PRU10052"/>
    </source>
</evidence>
<keyword evidence="7" id="KW-0961">Cell wall biogenesis/degradation</keyword>
<dbReference type="PANTHER" id="PTHR31375">
    <property type="match status" value="1"/>
</dbReference>
<name>A0ABR0CSB9_9LAMI</name>
<dbReference type="PROSITE" id="PS00502">
    <property type="entry name" value="POLYGALACTURONASE"/>
    <property type="match status" value="1"/>
</dbReference>
<organism evidence="10 11">
    <name type="scientific">Penstemon davidsonii</name>
    <dbReference type="NCBI Taxonomy" id="160366"/>
    <lineage>
        <taxon>Eukaryota</taxon>
        <taxon>Viridiplantae</taxon>
        <taxon>Streptophyta</taxon>
        <taxon>Embryophyta</taxon>
        <taxon>Tracheophyta</taxon>
        <taxon>Spermatophyta</taxon>
        <taxon>Magnoliopsida</taxon>
        <taxon>eudicotyledons</taxon>
        <taxon>Gunneridae</taxon>
        <taxon>Pentapetalae</taxon>
        <taxon>asterids</taxon>
        <taxon>lamiids</taxon>
        <taxon>Lamiales</taxon>
        <taxon>Plantaginaceae</taxon>
        <taxon>Cheloneae</taxon>
        <taxon>Penstemon</taxon>
    </lineage>
</organism>
<gene>
    <name evidence="10" type="ORF">RD792_013042</name>
</gene>
<proteinExistence type="inferred from homology"/>
<keyword evidence="4" id="KW-0964">Secreted</keyword>
<evidence type="ECO:0000256" key="4">
    <source>
        <dbReference type="ARBA" id="ARBA00022525"/>
    </source>
</evidence>
<protein>
    <recommendedName>
        <fullName evidence="12">Polygalacturonase</fullName>
    </recommendedName>
</protein>
<feature type="active site" evidence="8">
    <location>
        <position position="239"/>
    </location>
</feature>
<keyword evidence="3" id="KW-0134">Cell wall</keyword>
<evidence type="ECO:0000313" key="11">
    <source>
        <dbReference type="Proteomes" id="UP001291926"/>
    </source>
</evidence>
<evidence type="ECO:0000256" key="5">
    <source>
        <dbReference type="ARBA" id="ARBA00022801"/>
    </source>
</evidence>
<dbReference type="InterPro" id="IPR006626">
    <property type="entry name" value="PbH1"/>
</dbReference>
<comment type="similarity">
    <text evidence="2 9">Belongs to the glycosyl hydrolase 28 family.</text>
</comment>
<keyword evidence="11" id="KW-1185">Reference proteome</keyword>
<evidence type="ECO:0000256" key="6">
    <source>
        <dbReference type="ARBA" id="ARBA00023295"/>
    </source>
</evidence>
<evidence type="ECO:0000256" key="3">
    <source>
        <dbReference type="ARBA" id="ARBA00022512"/>
    </source>
</evidence>
<dbReference type="EMBL" id="JAYDYQ010002686">
    <property type="protein sequence ID" value="KAK4479988.1"/>
    <property type="molecule type" value="Genomic_DNA"/>
</dbReference>
<dbReference type="InterPro" id="IPR011050">
    <property type="entry name" value="Pectin_lyase_fold/virulence"/>
</dbReference>
<evidence type="ECO:0000256" key="1">
    <source>
        <dbReference type="ARBA" id="ARBA00004191"/>
    </source>
</evidence>
<dbReference type="SMART" id="SM00710">
    <property type="entry name" value="PbH1"/>
    <property type="match status" value="5"/>
</dbReference>
<reference evidence="10 11" key="1">
    <citation type="journal article" date="2023" name="bioRxiv">
        <title>Genome report: Whole genome sequence and annotation of Penstemon davidsonii.</title>
        <authorList>
            <person name="Ostevik K.L."/>
            <person name="Alabady M."/>
            <person name="Zhang M."/>
            <person name="Rausher M.D."/>
        </authorList>
    </citation>
    <scope>NUCLEOTIDE SEQUENCE [LARGE SCALE GENOMIC DNA]</scope>
    <source>
        <strain evidence="10">DNT005</strain>
        <tissue evidence="10">Whole leaf</tissue>
    </source>
</reference>
<dbReference type="InterPro" id="IPR000743">
    <property type="entry name" value="Glyco_hydro_28"/>
</dbReference>
<sequence length="394" mass="42003">MLTIFMGLANVNVAHQYLNQQTTHNVITFGAVGNGRIDDSKAFQSAWKAACYGGSNIASTIIIPFGKTFLLSPILFEGPCTSRSIAVEILGTIIAPPKSAWRDKGVGQWLRFHGVNGLNVYGSGSGHIDGRGQSWWGNGENSGPTALSFSSCNNLQVSGLKHTNSQRNHISINNCKGATISKLTILAPQSSPNTDGIDISASTNLRIQHSIMATGDDCIAINGGTSNVRINDIACGPGHGISIGSLGKNGRHEEVEDIQVWNCTFRETQNGVRIKTWAGGSGFAKNISFSNINFIKSDNPVIIDQLYCPHTECSDKASAVKISDVKYIGLRGTSVSKKSSIEFRCSKAAPCSNIVLDDIDIKPALPNISNSAQCIHAHGIARACVHPVVNCLQN</sequence>
<evidence type="ECO:0000256" key="2">
    <source>
        <dbReference type="ARBA" id="ARBA00008834"/>
    </source>
</evidence>
<evidence type="ECO:0000256" key="9">
    <source>
        <dbReference type="RuleBase" id="RU361169"/>
    </source>
</evidence>
<dbReference type="SUPFAM" id="SSF51126">
    <property type="entry name" value="Pectin lyase-like"/>
    <property type="match status" value="1"/>
</dbReference>
<keyword evidence="5 9" id="KW-0378">Hydrolase</keyword>
<evidence type="ECO:0000256" key="7">
    <source>
        <dbReference type="ARBA" id="ARBA00023316"/>
    </source>
</evidence>
<comment type="subcellular location">
    <subcellularLocation>
        <location evidence="1">Secreted</location>
        <location evidence="1">Cell wall</location>
    </subcellularLocation>
</comment>